<dbReference type="Gene3D" id="1.20.1220.20">
    <property type="entry name" value="Uncharcterised protein PF01724"/>
    <property type="match status" value="1"/>
</dbReference>
<sequence>MTDQLKIMSKTLYEIDYNLWVIETVKQLEKREFNALDLENLIEEVADLSRRDKRKLESLLTRLIEHLLKLKYWQSEKDQNLGHWQGEVRTFRKQIKKELKASPSLKEYCQEVFEECYQDAREIFGDRSQLPLSTFPKKSIADLDQVLDEDWFP</sequence>
<proteinExistence type="predicted"/>
<comment type="caution">
    <text evidence="1">The sequence shown here is derived from an EMBL/GenBank/DDBJ whole genome shotgun (WGS) entry which is preliminary data.</text>
</comment>
<dbReference type="EMBL" id="JAKKUT010000001">
    <property type="protein sequence ID" value="MDG2989551.1"/>
    <property type="molecule type" value="Genomic_DNA"/>
</dbReference>
<accession>A0ABT6EUL2</accession>
<dbReference type="PANTHER" id="PTHR34235">
    <property type="entry name" value="SLR1203 PROTEIN-RELATED"/>
    <property type="match status" value="1"/>
</dbReference>
<dbReference type="Proteomes" id="UP001154265">
    <property type="component" value="Unassembled WGS sequence"/>
</dbReference>
<dbReference type="InterPro" id="IPR002636">
    <property type="entry name" value="DUF29"/>
</dbReference>
<reference evidence="1" key="2">
    <citation type="submission" date="2022-01" db="EMBL/GenBank/DDBJ databases">
        <authorList>
            <person name="Zivanovic Y."/>
            <person name="Moreira D."/>
            <person name="Lopez-Garcia P."/>
        </authorList>
    </citation>
    <scope>NUCLEOTIDE SEQUENCE</scope>
    <source>
        <strain evidence="1">G9</strain>
    </source>
</reference>
<evidence type="ECO:0000313" key="1">
    <source>
        <dbReference type="EMBL" id="MDG2989551.1"/>
    </source>
</evidence>
<keyword evidence="2" id="KW-1185">Reference proteome</keyword>
<evidence type="ECO:0000313" key="2">
    <source>
        <dbReference type="Proteomes" id="UP001154265"/>
    </source>
</evidence>
<dbReference type="PANTHER" id="PTHR34235:SF3">
    <property type="entry name" value="SLR1203 PROTEIN"/>
    <property type="match status" value="1"/>
</dbReference>
<gene>
    <name evidence="1" type="ORF">L3556_01185</name>
</gene>
<dbReference type="Pfam" id="PF01724">
    <property type="entry name" value="DUF29"/>
    <property type="match status" value="1"/>
</dbReference>
<organism evidence="1 2">
    <name type="scientific">Candidatus Synechococcus calcipolaris G9</name>
    <dbReference type="NCBI Taxonomy" id="1497997"/>
    <lineage>
        <taxon>Bacteria</taxon>
        <taxon>Bacillati</taxon>
        <taxon>Cyanobacteriota</taxon>
        <taxon>Cyanophyceae</taxon>
        <taxon>Synechococcales</taxon>
        <taxon>Synechococcaceae</taxon>
        <taxon>Synechococcus</taxon>
    </lineage>
</organism>
<name>A0ABT6EUL2_9SYNE</name>
<protein>
    <submittedName>
        <fullName evidence="1">DUF29 domain-containing protein</fullName>
    </submittedName>
</protein>
<dbReference type="RefSeq" id="WP_277865472.1">
    <property type="nucleotide sequence ID" value="NZ_JAKKUT010000001.1"/>
</dbReference>
<reference evidence="1" key="1">
    <citation type="journal article" date="2022" name="Genome Biol. Evol.">
        <title>A New Gene Family Diagnostic for Intracellular Biomineralization of Amorphous Ca Carbonates by Cyanobacteria.</title>
        <authorList>
            <person name="Benzerara K."/>
            <person name="Duprat E."/>
            <person name="Bitard-Feildel T."/>
            <person name="Caumes G."/>
            <person name="Cassier-Chauvat C."/>
            <person name="Chauvat F."/>
            <person name="Dezi M."/>
            <person name="Diop S.I."/>
            <person name="Gaschignard G."/>
            <person name="Gorgen S."/>
            <person name="Gugger M."/>
            <person name="Lopez-Garcia P."/>
            <person name="Millet M."/>
            <person name="Skouri-Panet F."/>
            <person name="Moreira D."/>
            <person name="Callebaut I."/>
        </authorList>
    </citation>
    <scope>NUCLEOTIDE SEQUENCE</scope>
    <source>
        <strain evidence="1">G9</strain>
    </source>
</reference>